<dbReference type="Gene3D" id="3.40.50.1110">
    <property type="entry name" value="SGNH hydrolase"/>
    <property type="match status" value="1"/>
</dbReference>
<dbReference type="InterPro" id="IPR036514">
    <property type="entry name" value="SGNH_hydro_sf"/>
</dbReference>
<proteinExistence type="predicted"/>
<organism evidence="1 2">
    <name type="scientific">Fundulus heteroclitus</name>
    <name type="common">Killifish</name>
    <name type="synonym">Mummichog</name>
    <dbReference type="NCBI Taxonomy" id="8078"/>
    <lineage>
        <taxon>Eukaryota</taxon>
        <taxon>Metazoa</taxon>
        <taxon>Chordata</taxon>
        <taxon>Craniata</taxon>
        <taxon>Vertebrata</taxon>
        <taxon>Euteleostomi</taxon>
        <taxon>Actinopterygii</taxon>
        <taxon>Neopterygii</taxon>
        <taxon>Teleostei</taxon>
        <taxon>Neoteleostei</taxon>
        <taxon>Acanthomorphata</taxon>
        <taxon>Ovalentaria</taxon>
        <taxon>Atherinomorphae</taxon>
        <taxon>Cyprinodontiformes</taxon>
        <taxon>Fundulidae</taxon>
        <taxon>Fundulus</taxon>
    </lineage>
</organism>
<evidence type="ECO:0000313" key="1">
    <source>
        <dbReference type="Ensembl" id="ENSFHEP00000032438.1"/>
    </source>
</evidence>
<dbReference type="AlphaFoldDB" id="A0A3Q2QWH2"/>
<dbReference type="Ensembl" id="ENSFHET00000025823.1">
    <property type="protein sequence ID" value="ENSFHEP00000032438.1"/>
    <property type="gene ID" value="ENSFHEG00000018982.1"/>
</dbReference>
<dbReference type="SUPFAM" id="SSF52266">
    <property type="entry name" value="SGNH hydrolase"/>
    <property type="match status" value="1"/>
</dbReference>
<dbReference type="CDD" id="cd00229">
    <property type="entry name" value="SGNH_hydrolase"/>
    <property type="match status" value="1"/>
</dbReference>
<accession>A0A3Q2QWH2</accession>
<sequence>MKMEDPKPLDVEIKVQESTFVACKGTGTRHRSRPWPTSSANNTCRLVIPPESKDKKFVFFIGDSHLRAIVDGFAPIKEESLYFGFLAVPGGAALDLRTEILNAVIPRIPDLVCLLAPSNTLKRSTVVSEAGKQFKKLLTTVCILSPKVFVLDFPPRLNVDPQVQSLLRQEFHRVSVQLGVSYKSVAELFPMRKLHLWSRDGVHLSDDDGMKILNKAIYEQIHKPPTETEVMPTMSCSSPKFLEQVPKPTAEKVSKLVCAPEVPVVAPQNPFEWNIVGSHKKVNCWIFLPPLSFKSLLAAGFPAFICALSKPLPAVGFSVVSVPQVKPLLAAGFPAFSEFQQPCSQELSPVRQLLLSSTPQFQSSPASLVSSSTTHLSVNKLSVNSSVCVVSILGSSKKNHDTDILEKATFLPTEDSEK</sequence>
<dbReference type="GeneTree" id="ENSGT00990000209902"/>
<reference evidence="1" key="1">
    <citation type="submission" date="2025-08" db="UniProtKB">
        <authorList>
            <consortium name="Ensembl"/>
        </authorList>
    </citation>
    <scope>IDENTIFICATION</scope>
</reference>
<name>A0A3Q2QWH2_FUNHE</name>
<dbReference type="Proteomes" id="UP000265000">
    <property type="component" value="Unplaced"/>
</dbReference>
<evidence type="ECO:0000313" key="2">
    <source>
        <dbReference type="Proteomes" id="UP000265000"/>
    </source>
</evidence>
<keyword evidence="2" id="KW-1185">Reference proteome</keyword>
<dbReference type="STRING" id="8078.ENSFHEP00000032438"/>
<protein>
    <submittedName>
        <fullName evidence="1">Uncharacterized protein</fullName>
    </submittedName>
</protein>
<reference evidence="1" key="2">
    <citation type="submission" date="2025-09" db="UniProtKB">
        <authorList>
            <consortium name="Ensembl"/>
        </authorList>
    </citation>
    <scope>IDENTIFICATION</scope>
</reference>